<evidence type="ECO:0000256" key="1">
    <source>
        <dbReference type="ARBA" id="ARBA00004496"/>
    </source>
</evidence>
<dbReference type="GO" id="GO:0003723">
    <property type="term" value="F:RNA binding"/>
    <property type="evidence" value="ECO:0007669"/>
    <property type="project" value="InterPro"/>
</dbReference>
<evidence type="ECO:0000256" key="4">
    <source>
        <dbReference type="ARBA" id="ARBA00022664"/>
    </source>
</evidence>
<evidence type="ECO:0000256" key="11">
    <source>
        <dbReference type="ARBA" id="ARBA00061821"/>
    </source>
</evidence>
<evidence type="ECO:0000256" key="2">
    <source>
        <dbReference type="ARBA" id="ARBA00004642"/>
    </source>
</evidence>
<dbReference type="PROSITE" id="PS52002">
    <property type="entry name" value="SM"/>
    <property type="match status" value="1"/>
</dbReference>
<evidence type="ECO:0000256" key="10">
    <source>
        <dbReference type="ARBA" id="ARBA00061091"/>
    </source>
</evidence>
<feature type="compositionally biased region" description="Basic and acidic residues" evidence="13">
    <location>
        <begin position="139"/>
        <end position="148"/>
    </location>
</feature>
<feature type="region of interest" description="Disordered" evidence="13">
    <location>
        <begin position="262"/>
        <end position="288"/>
    </location>
</feature>
<feature type="region of interest" description="Disordered" evidence="13">
    <location>
        <begin position="15"/>
        <end position="43"/>
    </location>
</feature>
<feature type="compositionally biased region" description="Basic and acidic residues" evidence="13">
    <location>
        <begin position="28"/>
        <end position="43"/>
    </location>
</feature>
<dbReference type="EMBL" id="RWIC01000002">
    <property type="protein sequence ID" value="TKC53715.1"/>
    <property type="molecule type" value="Genomic_DNA"/>
</dbReference>
<dbReference type="PANTHER" id="PTHR14679">
    <property type="entry name" value="GEM-ASSOCIATED PROTEIN 7"/>
    <property type="match status" value="1"/>
</dbReference>
<keyword evidence="6" id="KW-0508">mRNA splicing</keyword>
<dbReference type="PANTHER" id="PTHR14679:SF1">
    <property type="entry name" value="GEM-ASSOCIATED PROTEIN 7"/>
    <property type="match status" value="1"/>
</dbReference>
<dbReference type="FunFam" id="2.30.30.100:FF:000040">
    <property type="entry name" value="Gem-associated protein 7"/>
    <property type="match status" value="1"/>
</dbReference>
<comment type="subcellular location">
    <subcellularLocation>
        <location evidence="1">Cytoplasm</location>
    </subcellularLocation>
    <subcellularLocation>
        <location evidence="8">Nucleus</location>
        <location evidence="8">Gem</location>
    </subcellularLocation>
    <subcellularLocation>
        <location evidence="2">Nucleus</location>
        <location evidence="2">Nucleoplasm</location>
    </subcellularLocation>
</comment>
<sequence length="380" mass="42160">MKRSGISISSSELAAGAGSLRRGMQPALRRDMGHGQADWRAEDSRAVRAHTEAPSRWQGGARVCAAFRAREPARDHVGRWRRGRNPGSAARGPPGPLQLGRRRKWVLQPLQTSVSAGLLLVGCEHFPVPRHRPGTPTRVQDREWRQESSPRLQRRLLGRSGPRTPAPGTLVPNAAAHTLPRPGWRWGRNAPPRENNNDDDIITVITAAVLRLPPFPEWNRSPNLSREVGRTSSPGRSGEWTPEGREDLLTRIMQTPLTTTVPVLRLPRGPDGLSRGFAPDGRRAPLKPVVPEIPESKESRESQEQRARATLRERYLRSLLAMVGRQVSFTLHEGVHVTAHFGATDLDVANFYVSQLQTPIGVQAEALLRCSDIISYTFKP</sequence>
<evidence type="ECO:0000313" key="16">
    <source>
        <dbReference type="Proteomes" id="UP000308365"/>
    </source>
</evidence>
<evidence type="ECO:0000256" key="7">
    <source>
        <dbReference type="ARBA" id="ARBA00023242"/>
    </source>
</evidence>
<feature type="compositionally biased region" description="Polar residues" evidence="13">
    <location>
        <begin position="221"/>
        <end position="235"/>
    </location>
</feature>
<organism evidence="15 16">
    <name type="scientific">Monodon monoceros</name>
    <name type="common">Narwhal</name>
    <name type="synonym">Ceratodon monodon</name>
    <dbReference type="NCBI Taxonomy" id="40151"/>
    <lineage>
        <taxon>Eukaryota</taxon>
        <taxon>Metazoa</taxon>
        <taxon>Chordata</taxon>
        <taxon>Craniata</taxon>
        <taxon>Vertebrata</taxon>
        <taxon>Euteleostomi</taxon>
        <taxon>Mammalia</taxon>
        <taxon>Eutheria</taxon>
        <taxon>Laurasiatheria</taxon>
        <taxon>Artiodactyla</taxon>
        <taxon>Whippomorpha</taxon>
        <taxon>Cetacea</taxon>
        <taxon>Odontoceti</taxon>
        <taxon>Monodontidae</taxon>
        <taxon>Monodon</taxon>
    </lineage>
</organism>
<dbReference type="GO" id="GO:0034719">
    <property type="term" value="C:SMN-Sm protein complex"/>
    <property type="evidence" value="ECO:0007669"/>
    <property type="project" value="InterPro"/>
</dbReference>
<dbReference type="GO" id="GO:0097504">
    <property type="term" value="C:Gemini of Cajal bodies"/>
    <property type="evidence" value="ECO:0007669"/>
    <property type="project" value="UniProtKB-SubCell"/>
</dbReference>
<protein>
    <recommendedName>
        <fullName evidence="12">Gem-associated protein 7</fullName>
    </recommendedName>
</protein>
<feature type="region of interest" description="Disordered" evidence="13">
    <location>
        <begin position="221"/>
        <end position="243"/>
    </location>
</feature>
<feature type="domain" description="Sm" evidence="14">
    <location>
        <begin position="314"/>
        <end position="380"/>
    </location>
</feature>
<dbReference type="GO" id="GO:0000387">
    <property type="term" value="P:spliceosomal snRNP assembly"/>
    <property type="evidence" value="ECO:0007669"/>
    <property type="project" value="TreeGrafter"/>
</dbReference>
<comment type="subunit">
    <text evidence="11">Part of the core SMN complex that contains SMN1, GEMIN2/SIP1, DDX20/GEMIN3, GEMIN4, GEMIN5, GEMIN6, GEMIN7, GEMIN8 and STRAP/UNRIP. Part of the SMN-Sm complex that contains SMN1, GEMIN2/SIP1, DDX20/GEMIN3, GEMIN4, GEMIN5, GEMIN6, GEMIN7, GEMIN8, STRAP/UNRIP and the Sm proteins SNRPB, SNRPD1, SNRPD2, SNRPD3, SNRPE, SNRPF and SNRPG. Interacts with GEMIN6; the interaction is direct. Interacts with STRAP/UNRIP; the interaction is direct. Interacts with GEMIN8; the interaction is direct. Interacts with SNRPB, SNRPD2, SNRPD3 and SNRPE; the interaction is direct.</text>
</comment>
<dbReference type="AlphaFoldDB" id="A0A4U1FTK8"/>
<dbReference type="InterPro" id="IPR047575">
    <property type="entry name" value="Sm"/>
</dbReference>
<accession>A0A4U1FTK8</accession>
<comment type="caution">
    <text evidence="15">The sequence shown here is derived from an EMBL/GenBank/DDBJ whole genome shotgun (WGS) entry which is preliminary data.</text>
</comment>
<feature type="region of interest" description="Disordered" evidence="13">
    <location>
        <begin position="128"/>
        <end position="198"/>
    </location>
</feature>
<comment type="function">
    <text evidence="9">The SMN complex catalyzes the assembly of small nuclear ribonucleoproteins (snRNPs), the building blocks of the spliceosome, and thereby plays an important role in the splicing of cellular pre-mRNAs. Most spliceosomal snRNPs contain a common set of Sm proteins SNRPB, SNRPD1, SNRPD2, SNRPD3, SNRPE, SNRPF and SNRPG that assemble in a heptameric protein ring on the Sm site of the small nuclear RNA to form the core snRNP (Sm core). In the cytosol, the Sm proteins SNRPD1, SNRPD2, SNRPE, SNRPF and SNRPG are trapped in an inactive 6S pICln-Sm complex by the chaperone CLNS1A that controls the assembly of the core snRNP. To assemble core snRNPs, the SMN complex accepts the trapped 5Sm proteins from CLNS1A forming an intermediate. Binding of snRNA inside 5Sm triggers eviction of the SMN complex, thereby allowing binding of SNRPD3 and SNRPB to complete assembly of the core snRNP.</text>
</comment>
<reference evidence="16" key="1">
    <citation type="journal article" date="2019" name="IScience">
        <title>Narwhal Genome Reveals Long-Term Low Genetic Diversity despite Current Large Abundance Size.</title>
        <authorList>
            <person name="Westbury M.V."/>
            <person name="Petersen B."/>
            <person name="Garde E."/>
            <person name="Heide-Jorgensen M.P."/>
            <person name="Lorenzen E.D."/>
        </authorList>
    </citation>
    <scope>NUCLEOTIDE SEQUENCE [LARGE SCALE GENOMIC DNA]</scope>
</reference>
<keyword evidence="7" id="KW-0539">Nucleus</keyword>
<proteinExistence type="inferred from homology"/>
<evidence type="ECO:0000256" key="9">
    <source>
        <dbReference type="ARBA" id="ARBA00059373"/>
    </source>
</evidence>
<keyword evidence="3" id="KW-0963">Cytoplasm</keyword>
<evidence type="ECO:0000256" key="8">
    <source>
        <dbReference type="ARBA" id="ARBA00034695"/>
    </source>
</evidence>
<evidence type="ECO:0000256" key="5">
    <source>
        <dbReference type="ARBA" id="ARBA00022990"/>
    </source>
</evidence>
<keyword evidence="5" id="KW-0007">Acetylation</keyword>
<gene>
    <name evidence="15" type="ORF">EI555_018458</name>
</gene>
<evidence type="ECO:0000256" key="12">
    <source>
        <dbReference type="ARBA" id="ARBA00067671"/>
    </source>
</evidence>
<comment type="similarity">
    <text evidence="10">Belongs to the gemin-7 family.</text>
</comment>
<evidence type="ECO:0000256" key="13">
    <source>
        <dbReference type="SAM" id="MobiDB-lite"/>
    </source>
</evidence>
<dbReference type="CDD" id="cd11677">
    <property type="entry name" value="Gemin7"/>
    <property type="match status" value="1"/>
</dbReference>
<evidence type="ECO:0000256" key="6">
    <source>
        <dbReference type="ARBA" id="ARBA00023187"/>
    </source>
</evidence>
<name>A0A4U1FTK8_MONMO</name>
<dbReference type="InterPro" id="IPR020338">
    <property type="entry name" value="SMN_gemin7"/>
</dbReference>
<evidence type="ECO:0000313" key="15">
    <source>
        <dbReference type="EMBL" id="TKC53715.1"/>
    </source>
</evidence>
<dbReference type="Proteomes" id="UP000308365">
    <property type="component" value="Unassembled WGS sequence"/>
</dbReference>
<evidence type="ECO:0000259" key="14">
    <source>
        <dbReference type="PROSITE" id="PS52002"/>
    </source>
</evidence>
<evidence type="ECO:0000256" key="3">
    <source>
        <dbReference type="ARBA" id="ARBA00022490"/>
    </source>
</evidence>
<keyword evidence="4" id="KW-0507">mRNA processing</keyword>
<feature type="region of interest" description="Disordered" evidence="13">
    <location>
        <begin position="78"/>
        <end position="100"/>
    </location>
</feature>
<dbReference type="Gene3D" id="2.30.30.100">
    <property type="match status" value="1"/>
</dbReference>
<dbReference type="Pfam" id="PF11095">
    <property type="entry name" value="Gemin7"/>
    <property type="match status" value="1"/>
</dbReference>